<name>A0A2U1SNP3_METSR</name>
<evidence type="ECO:0000313" key="1">
    <source>
        <dbReference type="EMBL" id="PWB93227.1"/>
    </source>
</evidence>
<dbReference type="AlphaFoldDB" id="A0A2U1SNP3"/>
<proteinExistence type="predicted"/>
<reference evidence="1 2" key="1">
    <citation type="journal article" date="2018" name="Appl. Microbiol. Biotechnol.">
        <title>Co-cultivation of the strictly anaerobic methanogen Methanosarcina barkeri with aerobic methanotrophs in an oxygen-limited membrane bioreactor.</title>
        <authorList>
            <person name="In 't Zandt M.H."/>
            <person name="van den Bosch T.J.M."/>
            <person name="Rijkers R."/>
            <person name="van Kessel M.A.H.J."/>
            <person name="Jetten M.S.M."/>
            <person name="Welte C.U."/>
        </authorList>
    </citation>
    <scope>NUCLEOTIDE SEQUENCE [LARGE SCALE GENOMIC DNA]</scope>
    <source>
        <strain evidence="1 2">DSM 17706</strain>
    </source>
</reference>
<dbReference type="EMBL" id="PUIV01000025">
    <property type="protein sequence ID" value="PWB93227.1"/>
    <property type="molecule type" value="Genomic_DNA"/>
</dbReference>
<comment type="caution">
    <text evidence="1">The sequence shown here is derived from an EMBL/GenBank/DDBJ whole genome shotgun (WGS) entry which is preliminary data.</text>
</comment>
<dbReference type="Pfam" id="PF10649">
    <property type="entry name" value="DUF2478"/>
    <property type="match status" value="1"/>
</dbReference>
<sequence length="184" mass="19399">MTLYASLPATAPIAALPGEPSAQAQALIADFAQRLAESGARVAGVTQARILDEATGRSRIVLRDVADGALYAISQDLGAGSVACNLDSSELALACASIERRVAEGVDLVVISKFSKQEASRGGLADAFRASMMAKVPVVTAVSPHYVEEWRQFAGPLAEFLAHDLDALFAWWERAQKAQLTGAE</sequence>
<dbReference type="RefSeq" id="WP_108917914.1">
    <property type="nucleotide sequence ID" value="NZ_BGJY01000007.1"/>
</dbReference>
<organism evidence="1 2">
    <name type="scientific">Methylosinus sporium</name>
    <dbReference type="NCBI Taxonomy" id="428"/>
    <lineage>
        <taxon>Bacteria</taxon>
        <taxon>Pseudomonadati</taxon>
        <taxon>Pseudomonadota</taxon>
        <taxon>Alphaproteobacteria</taxon>
        <taxon>Hyphomicrobiales</taxon>
        <taxon>Methylocystaceae</taxon>
        <taxon>Methylosinus</taxon>
    </lineage>
</organism>
<accession>A0A2U1SNP3</accession>
<protein>
    <recommendedName>
        <fullName evidence="3">DUF2478 domain-containing protein</fullName>
    </recommendedName>
</protein>
<evidence type="ECO:0008006" key="3">
    <source>
        <dbReference type="Google" id="ProtNLM"/>
    </source>
</evidence>
<dbReference type="InterPro" id="IPR018912">
    <property type="entry name" value="DUF2478"/>
</dbReference>
<dbReference type="OrthoDB" id="5918880at2"/>
<gene>
    <name evidence="1" type="ORF">C5689_14125</name>
</gene>
<dbReference type="Proteomes" id="UP000245137">
    <property type="component" value="Unassembled WGS sequence"/>
</dbReference>
<keyword evidence="2" id="KW-1185">Reference proteome</keyword>
<evidence type="ECO:0000313" key="2">
    <source>
        <dbReference type="Proteomes" id="UP000245137"/>
    </source>
</evidence>